<gene>
    <name evidence="2" type="ORF">LPLAT_LOCUS13318</name>
</gene>
<keyword evidence="3" id="KW-1185">Reference proteome</keyword>
<sequence length="339" mass="39877">MKKQHIDDVQTSTVDEHFKSIVEDENVLDSELTDVIPNDLPDWYNDKLFKEGQDYYKRNMLLGELSYILGLISILAIPTIRQVIKFTARSSTPCVAFKRHLGAQLHVFNIITCDPNDPHSNWYKSINITRWRHNISTHTLNKADLEGILHKDMAFTQCAFMVYIFSMTESFGLCNKLKEEEGFNHLWRVIGYMLGIPDRLNICRKSGMETRELCQKIVNNVFANYFNNVSPDFYHTISTVLEGIRHIDISVNRDALLALFYRLNNIEYKASLGWYSWLNMKYRDLILKLYFLPYIGTVTKIYYNFTMMLMYWSATTLPLFAWLSYGRSNTRIHLYPNYK</sequence>
<name>A0AAV2P6R1_9HYME</name>
<dbReference type="AlphaFoldDB" id="A0AAV2P6R1"/>
<protein>
    <recommendedName>
        <fullName evidence="4">ER-bound oxygenase mpaB/mpaB'/Rubber oxygenase catalytic domain-containing protein</fullName>
    </recommendedName>
</protein>
<feature type="transmembrane region" description="Helical" evidence="1">
    <location>
        <begin position="65"/>
        <end position="84"/>
    </location>
</feature>
<dbReference type="Proteomes" id="UP001497644">
    <property type="component" value="Chromosome 8"/>
</dbReference>
<feature type="transmembrane region" description="Helical" evidence="1">
    <location>
        <begin position="309"/>
        <end position="325"/>
    </location>
</feature>
<keyword evidence="1" id="KW-0812">Transmembrane</keyword>
<evidence type="ECO:0000256" key="1">
    <source>
        <dbReference type="SAM" id="Phobius"/>
    </source>
</evidence>
<evidence type="ECO:0008006" key="4">
    <source>
        <dbReference type="Google" id="ProtNLM"/>
    </source>
</evidence>
<organism evidence="2 3">
    <name type="scientific">Lasius platythorax</name>
    <dbReference type="NCBI Taxonomy" id="488582"/>
    <lineage>
        <taxon>Eukaryota</taxon>
        <taxon>Metazoa</taxon>
        <taxon>Ecdysozoa</taxon>
        <taxon>Arthropoda</taxon>
        <taxon>Hexapoda</taxon>
        <taxon>Insecta</taxon>
        <taxon>Pterygota</taxon>
        <taxon>Neoptera</taxon>
        <taxon>Endopterygota</taxon>
        <taxon>Hymenoptera</taxon>
        <taxon>Apocrita</taxon>
        <taxon>Aculeata</taxon>
        <taxon>Formicoidea</taxon>
        <taxon>Formicidae</taxon>
        <taxon>Formicinae</taxon>
        <taxon>Lasius</taxon>
        <taxon>Lasius</taxon>
    </lineage>
</organism>
<evidence type="ECO:0000313" key="3">
    <source>
        <dbReference type="Proteomes" id="UP001497644"/>
    </source>
</evidence>
<reference evidence="2" key="1">
    <citation type="submission" date="2024-04" db="EMBL/GenBank/DDBJ databases">
        <authorList>
            <consortium name="Molecular Ecology Group"/>
        </authorList>
    </citation>
    <scope>NUCLEOTIDE SEQUENCE</scope>
</reference>
<proteinExistence type="predicted"/>
<dbReference type="PANTHER" id="PTHR37159:SF1">
    <property type="entry name" value="GH11867P"/>
    <property type="match status" value="1"/>
</dbReference>
<dbReference type="PANTHER" id="PTHR37159">
    <property type="entry name" value="GH11867P"/>
    <property type="match status" value="1"/>
</dbReference>
<keyword evidence="1" id="KW-1133">Transmembrane helix</keyword>
<keyword evidence="1" id="KW-0472">Membrane</keyword>
<evidence type="ECO:0000313" key="2">
    <source>
        <dbReference type="EMBL" id="CAL1688202.1"/>
    </source>
</evidence>
<accession>A0AAV2P6R1</accession>
<dbReference type="EMBL" id="OZ034831">
    <property type="protein sequence ID" value="CAL1688202.1"/>
    <property type="molecule type" value="Genomic_DNA"/>
</dbReference>